<dbReference type="AlphaFoldDB" id="A0A9Q0AK74"/>
<accession>A0A9Q0AK74</accession>
<keyword evidence="4" id="KW-1185">Reference proteome</keyword>
<gene>
    <name evidence="3" type="ORF">JX265_008472</name>
</gene>
<name>A0A9Q0AK74_9PEZI</name>
<dbReference type="InterPro" id="IPR053858">
    <property type="entry name" value="Arb2_dom"/>
</dbReference>
<evidence type="ECO:0000313" key="4">
    <source>
        <dbReference type="Proteomes" id="UP000829685"/>
    </source>
</evidence>
<comment type="caution">
    <text evidence="3">The sequence shown here is derived from an EMBL/GenBank/DDBJ whole genome shotgun (WGS) entry which is preliminary data.</text>
</comment>
<evidence type="ECO:0000256" key="1">
    <source>
        <dbReference type="SAM" id="MobiDB-lite"/>
    </source>
</evidence>
<evidence type="ECO:0000313" key="3">
    <source>
        <dbReference type="EMBL" id="KAI1864748.1"/>
    </source>
</evidence>
<dbReference type="GO" id="GO:0031048">
    <property type="term" value="P:regulatory ncRNA-mediated heterochromatin formation"/>
    <property type="evidence" value="ECO:0007669"/>
    <property type="project" value="TreeGrafter"/>
</dbReference>
<dbReference type="EMBL" id="JAFIMR010000023">
    <property type="protein sequence ID" value="KAI1864748.1"/>
    <property type="molecule type" value="Genomic_DNA"/>
</dbReference>
<sequence>MFYRTWDGLPEDPSFPSDLEKLGYFVNESDEIRSLEDEKYYFKFFINKNQRYNDRQRFAMNEAVEKVVHQRLEALGLKKTLLPLGTTDTSQPHLPVFVSSNIKDKSRVVVVIGETYQDLGILAHRVLGGPGGVDNGSMVSVVKTLQAQPSSPTDSDDHDASPPGIVLANTGQTVWSPALRRTLTLVGSGGAPMPSAVHAGPRWDGERERVPGNGDAREHIAYVFEQVVPALVGAGAGLDVIAVGDGADALEQYLDWPVTWARLAGRLNCLAIVGGYHAADDIKCSAFREFLREKARAYATSSDPLGTPISGPDGNANTTAFTRLGCPLFSGGEPHYVEALLSACLPHLAGWLAEVARAGRGNYANPAMAVMYADPGLGGGDDDGEEEEDPWSKYTSAPVREQSPTDFGAGPATEVWDGQGGGKREDEDEDDEIIRELEKGLIFH</sequence>
<protein>
    <recommendedName>
        <fullName evidence="2">Arb2 domain-containing protein</fullName>
    </recommendedName>
</protein>
<dbReference type="Proteomes" id="UP000829685">
    <property type="component" value="Unassembled WGS sequence"/>
</dbReference>
<organism evidence="3 4">
    <name type="scientific">Neoarthrinium moseri</name>
    <dbReference type="NCBI Taxonomy" id="1658444"/>
    <lineage>
        <taxon>Eukaryota</taxon>
        <taxon>Fungi</taxon>
        <taxon>Dikarya</taxon>
        <taxon>Ascomycota</taxon>
        <taxon>Pezizomycotina</taxon>
        <taxon>Sordariomycetes</taxon>
        <taxon>Xylariomycetidae</taxon>
        <taxon>Amphisphaeriales</taxon>
        <taxon>Apiosporaceae</taxon>
        <taxon>Neoarthrinium</taxon>
    </lineage>
</organism>
<dbReference type="PANTHER" id="PTHR21357">
    <property type="entry name" value="FAM172 FAMILY PROTEIN HOMOLOG CG10038"/>
    <property type="match status" value="1"/>
</dbReference>
<proteinExistence type="predicted"/>
<dbReference type="InterPro" id="IPR048263">
    <property type="entry name" value="Arb2"/>
</dbReference>
<reference evidence="3" key="1">
    <citation type="submission" date="2021-03" db="EMBL/GenBank/DDBJ databases">
        <title>Revisited historic fungal species revealed as producer of novel bioactive compounds through whole genome sequencing and comparative genomics.</title>
        <authorList>
            <person name="Vignolle G.A."/>
            <person name="Hochenegger N."/>
            <person name="Mach R.L."/>
            <person name="Mach-Aigner A.R."/>
            <person name="Javad Rahimi M."/>
            <person name="Salim K.A."/>
            <person name="Chan C.M."/>
            <person name="Lim L.B.L."/>
            <person name="Cai F."/>
            <person name="Druzhinina I.S."/>
            <person name="U'Ren J.M."/>
            <person name="Derntl C."/>
        </authorList>
    </citation>
    <scope>NUCLEOTIDE SEQUENCE</scope>
    <source>
        <strain evidence="3">TUCIM 5799</strain>
    </source>
</reference>
<dbReference type="GO" id="GO:0005634">
    <property type="term" value="C:nucleus"/>
    <property type="evidence" value="ECO:0007669"/>
    <property type="project" value="TreeGrafter"/>
</dbReference>
<feature type="region of interest" description="Disordered" evidence="1">
    <location>
        <begin position="376"/>
        <end position="431"/>
    </location>
</feature>
<dbReference type="PANTHER" id="PTHR21357:SF4">
    <property type="entry name" value="FAM172 FAMILY PROTEIN HOMOLOG CG10038"/>
    <property type="match status" value="1"/>
</dbReference>
<evidence type="ECO:0000259" key="2">
    <source>
        <dbReference type="Pfam" id="PF22749"/>
    </source>
</evidence>
<dbReference type="Pfam" id="PF22749">
    <property type="entry name" value="Arb2"/>
    <property type="match status" value="1"/>
</dbReference>
<feature type="domain" description="Arb2" evidence="2">
    <location>
        <begin position="15"/>
        <end position="305"/>
    </location>
</feature>
<dbReference type="GO" id="GO:0035197">
    <property type="term" value="F:siRNA binding"/>
    <property type="evidence" value="ECO:0007669"/>
    <property type="project" value="TreeGrafter"/>
</dbReference>
<feature type="compositionally biased region" description="Acidic residues" evidence="1">
    <location>
        <begin position="380"/>
        <end position="389"/>
    </location>
</feature>